<proteinExistence type="predicted"/>
<accession>A0ABU5F4M5</accession>
<keyword evidence="1" id="KW-1133">Transmembrane helix</keyword>
<evidence type="ECO:0000256" key="1">
    <source>
        <dbReference type="SAM" id="Phobius"/>
    </source>
</evidence>
<evidence type="ECO:0008006" key="4">
    <source>
        <dbReference type="Google" id="ProtNLM"/>
    </source>
</evidence>
<keyword evidence="3" id="KW-1185">Reference proteome</keyword>
<comment type="caution">
    <text evidence="2">The sequence shown here is derived from an EMBL/GenBank/DDBJ whole genome shotgun (WGS) entry which is preliminary data.</text>
</comment>
<protein>
    <recommendedName>
        <fullName evidence="4">DUF4760 domain-containing protein</fullName>
    </recommendedName>
</protein>
<sequence length="173" mass="20564">MNHRTRQFFFRHYWWLAFGCAGLVICGVHGANVEKRWEMTAAIIGVIASVIYFVQKQKLEETQLFERLFVRFNEQYSRLHEQLQQICRQDGEEILLSAQQAETLDKYFNLCAEEFLFYSEGRILTKAWSAWCRGMLIYLQNPIIARWWQQQETTNSHYGLTRAEIERGAIKLT</sequence>
<feature type="transmembrane region" description="Helical" evidence="1">
    <location>
        <begin position="12"/>
        <end position="31"/>
    </location>
</feature>
<dbReference type="EMBL" id="JAXBLV010000200">
    <property type="protein sequence ID" value="MDY3561707.1"/>
    <property type="molecule type" value="Genomic_DNA"/>
</dbReference>
<gene>
    <name evidence="2" type="ORF">R5W23_003134</name>
</gene>
<feature type="transmembrane region" description="Helical" evidence="1">
    <location>
        <begin position="37"/>
        <end position="54"/>
    </location>
</feature>
<evidence type="ECO:0000313" key="2">
    <source>
        <dbReference type="EMBL" id="MDY3561707.1"/>
    </source>
</evidence>
<evidence type="ECO:0000313" key="3">
    <source>
        <dbReference type="Proteomes" id="UP001272242"/>
    </source>
</evidence>
<dbReference type="RefSeq" id="WP_261184952.1">
    <property type="nucleotide sequence ID" value="NZ_JAXBLV010000200.1"/>
</dbReference>
<dbReference type="Proteomes" id="UP001272242">
    <property type="component" value="Unassembled WGS sequence"/>
</dbReference>
<organism evidence="2 3">
    <name type="scientific">Gemmata algarum</name>
    <dbReference type="NCBI Taxonomy" id="2975278"/>
    <lineage>
        <taxon>Bacteria</taxon>
        <taxon>Pseudomonadati</taxon>
        <taxon>Planctomycetota</taxon>
        <taxon>Planctomycetia</taxon>
        <taxon>Gemmatales</taxon>
        <taxon>Gemmataceae</taxon>
        <taxon>Gemmata</taxon>
    </lineage>
</organism>
<keyword evidence="1" id="KW-0812">Transmembrane</keyword>
<reference evidence="3" key="1">
    <citation type="journal article" date="2023" name="Mar. Drugs">
        <title>Gemmata algarum, a Novel Planctomycete Isolated from an Algal Mat, Displays Antimicrobial Activity.</title>
        <authorList>
            <person name="Kumar G."/>
            <person name="Kallscheuer N."/>
            <person name="Kashif M."/>
            <person name="Ahamad S."/>
            <person name="Jagadeeshwari U."/>
            <person name="Pannikurungottu S."/>
            <person name="Haufschild T."/>
            <person name="Kabuu M."/>
            <person name="Sasikala C."/>
            <person name="Jogler C."/>
            <person name="Ramana C."/>
        </authorList>
    </citation>
    <scope>NUCLEOTIDE SEQUENCE [LARGE SCALE GENOMIC DNA]</scope>
    <source>
        <strain evidence="3">JC673</strain>
    </source>
</reference>
<name>A0ABU5F4M5_9BACT</name>
<keyword evidence="1" id="KW-0472">Membrane</keyword>